<dbReference type="InterPro" id="IPR003675">
    <property type="entry name" value="Rce1/LyrA-like_dom"/>
</dbReference>
<feature type="domain" description="CAAX prenyl protease 2/Lysostaphin resistance protein A-like" evidence="2">
    <location>
        <begin position="207"/>
        <end position="244"/>
    </location>
</feature>
<comment type="caution">
    <text evidence="3">The sequence shown here is derived from an EMBL/GenBank/DDBJ whole genome shotgun (WGS) entry which is preliminary data.</text>
</comment>
<keyword evidence="1" id="KW-0472">Membrane</keyword>
<feature type="transmembrane region" description="Helical" evidence="1">
    <location>
        <begin position="117"/>
        <end position="138"/>
    </location>
</feature>
<feature type="transmembrane region" description="Helical" evidence="1">
    <location>
        <begin position="159"/>
        <end position="181"/>
    </location>
</feature>
<evidence type="ECO:0000256" key="1">
    <source>
        <dbReference type="SAM" id="Phobius"/>
    </source>
</evidence>
<name>A0ABQ9MBW1_HEVBR</name>
<evidence type="ECO:0000313" key="3">
    <source>
        <dbReference type="EMBL" id="KAJ9177030.1"/>
    </source>
</evidence>
<dbReference type="EMBL" id="JARPOI010000007">
    <property type="protein sequence ID" value="KAJ9177030.1"/>
    <property type="molecule type" value="Genomic_DNA"/>
</dbReference>
<protein>
    <recommendedName>
        <fullName evidence="2">CAAX prenyl protease 2/Lysostaphin resistance protein A-like domain-containing protein</fullName>
    </recommendedName>
</protein>
<sequence>MVLALRPTVGAEPAKFGSDFYKPLILHRKPAYCFSIREPSLSFKSSLRCYCIKEEITDNPTEGFSALSSDITWERGSIWSTMAMYMFNLHIPLGIGGLSIVAYLLHQPVLDPQTEALSLLVIQILELIGALLLLRTTTKPEHKLMSFFKSNKLPKERNWLLASALGFGSLILLVFLTSFLVDILAEAKSVNNPILKEILHSSNISKTACVFVYCLITPLLEETVYRGFLLTSLASTMNWQKAVFLHI</sequence>
<organism evidence="3 4">
    <name type="scientific">Hevea brasiliensis</name>
    <name type="common">Para rubber tree</name>
    <name type="synonym">Siphonia brasiliensis</name>
    <dbReference type="NCBI Taxonomy" id="3981"/>
    <lineage>
        <taxon>Eukaryota</taxon>
        <taxon>Viridiplantae</taxon>
        <taxon>Streptophyta</taxon>
        <taxon>Embryophyta</taxon>
        <taxon>Tracheophyta</taxon>
        <taxon>Spermatophyta</taxon>
        <taxon>Magnoliopsida</taxon>
        <taxon>eudicotyledons</taxon>
        <taxon>Gunneridae</taxon>
        <taxon>Pentapetalae</taxon>
        <taxon>rosids</taxon>
        <taxon>fabids</taxon>
        <taxon>Malpighiales</taxon>
        <taxon>Euphorbiaceae</taxon>
        <taxon>Crotonoideae</taxon>
        <taxon>Micrandreae</taxon>
        <taxon>Hevea</taxon>
    </lineage>
</organism>
<keyword evidence="4" id="KW-1185">Reference proteome</keyword>
<proteinExistence type="predicted"/>
<evidence type="ECO:0000313" key="4">
    <source>
        <dbReference type="Proteomes" id="UP001174677"/>
    </source>
</evidence>
<evidence type="ECO:0000259" key="2">
    <source>
        <dbReference type="Pfam" id="PF02517"/>
    </source>
</evidence>
<dbReference type="Proteomes" id="UP001174677">
    <property type="component" value="Chromosome 7"/>
</dbReference>
<keyword evidence="1" id="KW-1133">Transmembrane helix</keyword>
<dbReference type="PANTHER" id="PTHR43592">
    <property type="entry name" value="CAAX AMINO TERMINAL PROTEASE"/>
    <property type="match status" value="1"/>
</dbReference>
<reference evidence="3" key="1">
    <citation type="journal article" date="2023" name="Plant Biotechnol. J.">
        <title>Chromosome-level wild Hevea brasiliensis genome provides new tools for genomic-assisted breeding and valuable loci to elevate rubber yield.</title>
        <authorList>
            <person name="Cheng H."/>
            <person name="Song X."/>
            <person name="Hu Y."/>
            <person name="Wu T."/>
            <person name="Yang Q."/>
            <person name="An Z."/>
            <person name="Feng S."/>
            <person name="Deng Z."/>
            <person name="Wu W."/>
            <person name="Zeng X."/>
            <person name="Tu M."/>
            <person name="Wang X."/>
            <person name="Huang H."/>
        </authorList>
    </citation>
    <scope>NUCLEOTIDE SEQUENCE</scope>
    <source>
        <strain evidence="3">MT/VB/25A 57/8</strain>
    </source>
</reference>
<dbReference type="Pfam" id="PF02517">
    <property type="entry name" value="Rce1-like"/>
    <property type="match status" value="1"/>
</dbReference>
<accession>A0ABQ9MBW1</accession>
<gene>
    <name evidence="3" type="ORF">P3X46_012285</name>
</gene>
<dbReference type="PANTHER" id="PTHR43592:SF4">
    <property type="entry name" value="CAAX AMINO TERMINAL PROTEASE FAMILY PROTEIN"/>
    <property type="match status" value="1"/>
</dbReference>
<feature type="transmembrane region" description="Helical" evidence="1">
    <location>
        <begin position="85"/>
        <end position="105"/>
    </location>
</feature>
<keyword evidence="1" id="KW-0812">Transmembrane</keyword>